<name>A0A1R3H5S5_9ROSI</name>
<keyword evidence="2" id="KW-1185">Reference proteome</keyword>
<organism evidence="1 2">
    <name type="scientific">Corchorus olitorius</name>
    <dbReference type="NCBI Taxonomy" id="93759"/>
    <lineage>
        <taxon>Eukaryota</taxon>
        <taxon>Viridiplantae</taxon>
        <taxon>Streptophyta</taxon>
        <taxon>Embryophyta</taxon>
        <taxon>Tracheophyta</taxon>
        <taxon>Spermatophyta</taxon>
        <taxon>Magnoliopsida</taxon>
        <taxon>eudicotyledons</taxon>
        <taxon>Gunneridae</taxon>
        <taxon>Pentapetalae</taxon>
        <taxon>rosids</taxon>
        <taxon>malvids</taxon>
        <taxon>Malvales</taxon>
        <taxon>Malvaceae</taxon>
        <taxon>Grewioideae</taxon>
        <taxon>Apeibeae</taxon>
        <taxon>Corchorus</taxon>
    </lineage>
</organism>
<dbReference type="PANTHER" id="PTHR37181:SF1">
    <property type="entry name" value="F6A14.6 PROTEIN"/>
    <property type="match status" value="1"/>
</dbReference>
<dbReference type="AlphaFoldDB" id="A0A1R3H5S5"/>
<evidence type="ECO:0000313" key="1">
    <source>
        <dbReference type="EMBL" id="OMO65682.1"/>
    </source>
</evidence>
<accession>A0A1R3H5S5</accession>
<dbReference type="PANTHER" id="PTHR37181">
    <property type="entry name" value="F6A14.6 PROTEIN"/>
    <property type="match status" value="1"/>
</dbReference>
<reference evidence="2" key="1">
    <citation type="submission" date="2013-09" db="EMBL/GenBank/DDBJ databases">
        <title>Corchorus olitorius genome sequencing.</title>
        <authorList>
            <person name="Alam M."/>
            <person name="Haque M.S."/>
            <person name="Islam M.S."/>
            <person name="Emdad E.M."/>
            <person name="Islam M.M."/>
            <person name="Ahmed B."/>
            <person name="Halim A."/>
            <person name="Hossen Q.M.M."/>
            <person name="Hossain M.Z."/>
            <person name="Ahmed R."/>
            <person name="Khan M.M."/>
            <person name="Islam R."/>
            <person name="Rashid M.M."/>
            <person name="Khan S.A."/>
            <person name="Rahman M.S."/>
            <person name="Alam M."/>
            <person name="Yahiya A.S."/>
            <person name="Khan M.S."/>
            <person name="Azam M.S."/>
            <person name="Haque T."/>
            <person name="Lashkar M.Z.H."/>
            <person name="Akhand A.I."/>
            <person name="Morshed G."/>
            <person name="Roy S."/>
            <person name="Uddin K.S."/>
            <person name="Rabeya T."/>
            <person name="Hossain A.S."/>
            <person name="Chowdhury A."/>
            <person name="Snigdha A.R."/>
            <person name="Mortoza M.S."/>
            <person name="Matin S.A."/>
            <person name="Hoque S.M.E."/>
            <person name="Islam M.K."/>
            <person name="Roy D.K."/>
            <person name="Haider R."/>
            <person name="Moosa M.M."/>
            <person name="Elias S.M."/>
            <person name="Hasan A.M."/>
            <person name="Jahan S."/>
            <person name="Shafiuddin M."/>
            <person name="Mahmood N."/>
            <person name="Shommy N.S."/>
        </authorList>
    </citation>
    <scope>NUCLEOTIDE SEQUENCE [LARGE SCALE GENOMIC DNA]</scope>
    <source>
        <strain evidence="2">cv. O-4</strain>
    </source>
</reference>
<sequence length="59" mass="6293">MTLLDVITKASPISSQAEHPIILNPDDIILSLKPDVENPNPTSLVSPLTGWELGTLSSL</sequence>
<comment type="caution">
    <text evidence="1">The sequence shown here is derived from an EMBL/GenBank/DDBJ whole genome shotgun (WGS) entry which is preliminary data.</text>
</comment>
<dbReference type="EMBL" id="AWUE01020816">
    <property type="protein sequence ID" value="OMO65682.1"/>
    <property type="molecule type" value="Genomic_DNA"/>
</dbReference>
<gene>
    <name evidence="1" type="ORF">COLO4_31086</name>
</gene>
<dbReference type="Proteomes" id="UP000187203">
    <property type="component" value="Unassembled WGS sequence"/>
</dbReference>
<proteinExistence type="predicted"/>
<protein>
    <submittedName>
        <fullName evidence="1">Uncharacterized protein</fullName>
    </submittedName>
</protein>
<evidence type="ECO:0000313" key="2">
    <source>
        <dbReference type="Proteomes" id="UP000187203"/>
    </source>
</evidence>